<evidence type="ECO:0000259" key="6">
    <source>
        <dbReference type="PROSITE" id="PS50279"/>
    </source>
</evidence>
<proteinExistence type="predicted"/>
<evidence type="ECO:0000256" key="2">
    <source>
        <dbReference type="ARBA" id="ARBA00022900"/>
    </source>
</evidence>
<feature type="domain" description="BPTI/Kunitz inhibitor" evidence="6">
    <location>
        <begin position="53"/>
        <end position="104"/>
    </location>
</feature>
<dbReference type="EMBL" id="GEDV01011635">
    <property type="protein sequence ID" value="JAP76922.1"/>
    <property type="molecule type" value="Transcribed_RNA"/>
</dbReference>
<feature type="compositionally biased region" description="Basic and acidic residues" evidence="4">
    <location>
        <begin position="189"/>
        <end position="204"/>
    </location>
</feature>
<dbReference type="GO" id="GO:0005615">
    <property type="term" value="C:extracellular space"/>
    <property type="evidence" value="ECO:0007669"/>
    <property type="project" value="TreeGrafter"/>
</dbReference>
<feature type="domain" description="BPTI/Kunitz inhibitor" evidence="6">
    <location>
        <begin position="114"/>
        <end position="164"/>
    </location>
</feature>
<keyword evidence="5" id="KW-0812">Transmembrane</keyword>
<accession>A0A131YEK7</accession>
<dbReference type="InterPro" id="IPR002223">
    <property type="entry name" value="Kunitz_BPTI"/>
</dbReference>
<keyword evidence="2" id="KW-0722">Serine protease inhibitor</keyword>
<dbReference type="Pfam" id="PF00014">
    <property type="entry name" value="Kunitz_BPTI"/>
    <property type="match status" value="1"/>
</dbReference>
<organism evidence="7">
    <name type="scientific">Rhipicephalus appendiculatus</name>
    <name type="common">Brown ear tick</name>
    <dbReference type="NCBI Taxonomy" id="34631"/>
    <lineage>
        <taxon>Eukaryota</taxon>
        <taxon>Metazoa</taxon>
        <taxon>Ecdysozoa</taxon>
        <taxon>Arthropoda</taxon>
        <taxon>Chelicerata</taxon>
        <taxon>Arachnida</taxon>
        <taxon>Acari</taxon>
        <taxon>Parasitiformes</taxon>
        <taxon>Ixodida</taxon>
        <taxon>Ixodoidea</taxon>
        <taxon>Ixodidae</taxon>
        <taxon>Rhipicephalinae</taxon>
        <taxon>Rhipicephalus</taxon>
        <taxon>Rhipicephalus</taxon>
    </lineage>
</organism>
<dbReference type="SUPFAM" id="SSF57362">
    <property type="entry name" value="BPTI-like"/>
    <property type="match status" value="2"/>
</dbReference>
<dbReference type="GO" id="GO:0004867">
    <property type="term" value="F:serine-type endopeptidase inhibitor activity"/>
    <property type="evidence" value="ECO:0007669"/>
    <property type="project" value="UniProtKB-KW"/>
</dbReference>
<keyword evidence="1" id="KW-0646">Protease inhibitor</keyword>
<feature type="transmembrane region" description="Helical" evidence="5">
    <location>
        <begin position="24"/>
        <end position="44"/>
    </location>
</feature>
<dbReference type="SMART" id="SM00131">
    <property type="entry name" value="KU"/>
    <property type="match status" value="1"/>
</dbReference>
<evidence type="ECO:0000256" key="4">
    <source>
        <dbReference type="SAM" id="MobiDB-lite"/>
    </source>
</evidence>
<keyword evidence="5" id="KW-1133">Transmembrane helix</keyword>
<protein>
    <submittedName>
        <fullName evidence="7">Pancreatic trypsin inhibitor</fullName>
    </submittedName>
</protein>
<evidence type="ECO:0000256" key="1">
    <source>
        <dbReference type="ARBA" id="ARBA00022690"/>
    </source>
</evidence>
<dbReference type="PANTHER" id="PTHR10083:SF374">
    <property type="entry name" value="BPTI_KUNITZ INHIBITOR DOMAIN-CONTAINING PROTEIN"/>
    <property type="match status" value="1"/>
</dbReference>
<dbReference type="InterPro" id="IPR050098">
    <property type="entry name" value="TFPI/VKTCI-like"/>
</dbReference>
<keyword evidence="5" id="KW-0472">Membrane</keyword>
<reference evidence="7" key="1">
    <citation type="journal article" date="2016" name="Ticks Tick Borne Dis.">
        <title>De novo assembly and annotation of the salivary gland transcriptome of Rhipicephalus appendiculatus male and female ticks during blood feeding.</title>
        <authorList>
            <person name="de Castro M.H."/>
            <person name="de Klerk D."/>
            <person name="Pienaar R."/>
            <person name="Latif A.A."/>
            <person name="Rees D.J."/>
            <person name="Mans B.J."/>
        </authorList>
    </citation>
    <scope>NUCLEOTIDE SEQUENCE</scope>
    <source>
        <tissue evidence="7">Salivary glands</tissue>
    </source>
</reference>
<feature type="region of interest" description="Disordered" evidence="4">
    <location>
        <begin position="175"/>
        <end position="204"/>
    </location>
</feature>
<dbReference type="PANTHER" id="PTHR10083">
    <property type="entry name" value="KUNITZ-TYPE PROTEASE INHIBITOR-RELATED"/>
    <property type="match status" value="1"/>
</dbReference>
<evidence type="ECO:0000256" key="3">
    <source>
        <dbReference type="ARBA" id="ARBA00023157"/>
    </source>
</evidence>
<dbReference type="AlphaFoldDB" id="A0A131YEK7"/>
<evidence type="ECO:0000313" key="7">
    <source>
        <dbReference type="EMBL" id="JAP76922.1"/>
    </source>
</evidence>
<dbReference type="Gene3D" id="4.10.410.10">
    <property type="entry name" value="Pancreatic trypsin inhibitor Kunitz domain"/>
    <property type="match status" value="2"/>
</dbReference>
<keyword evidence="3" id="KW-1015">Disulfide bond</keyword>
<dbReference type="InterPro" id="IPR036880">
    <property type="entry name" value="Kunitz_BPTI_sf"/>
</dbReference>
<dbReference type="PROSITE" id="PS50279">
    <property type="entry name" value="BPTI_KUNITZ_2"/>
    <property type="match status" value="2"/>
</dbReference>
<sequence length="204" mass="22939">MCCCAVVLFGLIERCTVLFELYNYAMNILNCFLVLLCCATYTLCVKDFIFKHCFTPQALRACREHAQSWGIDGVTRMCKLFAPDTCTLTNQTKFVSEKACQHMCVVPSKRKLVCSLMPKPGPCSKLNRTWFFDSRTGFCRSFGGQKCGTNPNAFSSCNVCSHRCSHSNAKAVCGLPPQTKSKTKKKPRQHQDEVEGKHRRLGPD</sequence>
<evidence type="ECO:0000256" key="5">
    <source>
        <dbReference type="SAM" id="Phobius"/>
    </source>
</evidence>
<name>A0A131YEK7_RHIAP</name>